<organism evidence="1 2">
    <name type="scientific">Gigaspora margarita</name>
    <dbReference type="NCBI Taxonomy" id="4874"/>
    <lineage>
        <taxon>Eukaryota</taxon>
        <taxon>Fungi</taxon>
        <taxon>Fungi incertae sedis</taxon>
        <taxon>Mucoromycota</taxon>
        <taxon>Glomeromycotina</taxon>
        <taxon>Glomeromycetes</taxon>
        <taxon>Diversisporales</taxon>
        <taxon>Gigasporaceae</taxon>
        <taxon>Gigaspora</taxon>
    </lineage>
</organism>
<name>A0ABN7X1K3_GIGMA</name>
<dbReference type="Proteomes" id="UP000789901">
    <property type="component" value="Unassembled WGS sequence"/>
</dbReference>
<reference evidence="1 2" key="1">
    <citation type="submission" date="2021-06" db="EMBL/GenBank/DDBJ databases">
        <authorList>
            <person name="Kallberg Y."/>
            <person name="Tangrot J."/>
            <person name="Rosling A."/>
        </authorList>
    </citation>
    <scope>NUCLEOTIDE SEQUENCE [LARGE SCALE GENOMIC DNA]</scope>
    <source>
        <strain evidence="1 2">120-4 pot B 10/14</strain>
    </source>
</reference>
<dbReference type="EMBL" id="CAJVQB010079656">
    <property type="protein sequence ID" value="CAG8845467.1"/>
    <property type="molecule type" value="Genomic_DNA"/>
</dbReference>
<proteinExistence type="predicted"/>
<accession>A0ABN7X1K3</accession>
<gene>
    <name evidence="1" type="ORF">GMARGA_LOCUS37653</name>
</gene>
<evidence type="ECO:0000313" key="1">
    <source>
        <dbReference type="EMBL" id="CAG8845467.1"/>
    </source>
</evidence>
<comment type="caution">
    <text evidence="1">The sequence shown here is derived from an EMBL/GenBank/DDBJ whole genome shotgun (WGS) entry which is preliminary data.</text>
</comment>
<sequence length="42" mass="4717">MDLTISESSNKIFEIPLIPFLDESPNITISKGKVRLEPVDDD</sequence>
<keyword evidence="2" id="KW-1185">Reference proteome</keyword>
<protein>
    <submittedName>
        <fullName evidence="1">34164_t:CDS:1</fullName>
    </submittedName>
</protein>
<evidence type="ECO:0000313" key="2">
    <source>
        <dbReference type="Proteomes" id="UP000789901"/>
    </source>
</evidence>
<feature type="non-terminal residue" evidence="1">
    <location>
        <position position="42"/>
    </location>
</feature>